<accession>A0A1G2C5P9</accession>
<gene>
    <name evidence="1" type="ORF">A2122_02115</name>
</gene>
<dbReference type="EMBL" id="MHKU01000030">
    <property type="protein sequence ID" value="OGY96471.1"/>
    <property type="molecule type" value="Genomic_DNA"/>
</dbReference>
<organism evidence="1 2">
    <name type="scientific">Candidatus Liptonbacteria bacterium GWB1_49_6</name>
    <dbReference type="NCBI Taxonomy" id="1798644"/>
    <lineage>
        <taxon>Bacteria</taxon>
        <taxon>Candidatus Liptoniibacteriota</taxon>
    </lineage>
</organism>
<evidence type="ECO:0000313" key="2">
    <source>
        <dbReference type="Proteomes" id="UP000176648"/>
    </source>
</evidence>
<dbReference type="AlphaFoldDB" id="A0A1G2C5P9"/>
<evidence type="ECO:0000313" key="1">
    <source>
        <dbReference type="EMBL" id="OGY96471.1"/>
    </source>
</evidence>
<proteinExistence type="predicted"/>
<comment type="caution">
    <text evidence="1">The sequence shown here is derived from an EMBL/GenBank/DDBJ whole genome shotgun (WGS) entry which is preliminary data.</text>
</comment>
<dbReference type="Proteomes" id="UP000176648">
    <property type="component" value="Unassembled WGS sequence"/>
</dbReference>
<reference evidence="1 2" key="1">
    <citation type="journal article" date="2016" name="Nat. Commun.">
        <title>Thousands of microbial genomes shed light on interconnected biogeochemical processes in an aquifer system.</title>
        <authorList>
            <person name="Anantharaman K."/>
            <person name="Brown C.T."/>
            <person name="Hug L.A."/>
            <person name="Sharon I."/>
            <person name="Castelle C.J."/>
            <person name="Probst A.J."/>
            <person name="Thomas B.C."/>
            <person name="Singh A."/>
            <person name="Wilkins M.J."/>
            <person name="Karaoz U."/>
            <person name="Brodie E.L."/>
            <person name="Williams K.H."/>
            <person name="Hubbard S.S."/>
            <person name="Banfield J.F."/>
        </authorList>
    </citation>
    <scope>NUCLEOTIDE SEQUENCE [LARGE SCALE GENOMIC DNA]</scope>
</reference>
<name>A0A1G2C5P9_9BACT</name>
<protein>
    <submittedName>
        <fullName evidence="1">Uncharacterized protein</fullName>
    </submittedName>
</protein>
<sequence length="113" mass="12575">MEVIRMNTAIEMFAGDAVHGSPRSGCYCEPCKMARGEHERHIVEGEKDNLVYVGVRPRKMGVVSSAVGYFGSSAELPEGWQLTGERDISDVMLSLGTTDKTTTLEIMNKHWRQ</sequence>